<dbReference type="PANTHER" id="PTHR14131:SF5">
    <property type="entry name" value="ANOSMIN-1"/>
    <property type="match status" value="1"/>
</dbReference>
<name>A0A1S3DVD0_DIACI</name>
<dbReference type="CDD" id="cd00199">
    <property type="entry name" value="WAP"/>
    <property type="match status" value="1"/>
</dbReference>
<dbReference type="InterPro" id="IPR036116">
    <property type="entry name" value="FN3_sf"/>
</dbReference>
<dbReference type="SUPFAM" id="SSF49265">
    <property type="entry name" value="Fibronectin type III"/>
    <property type="match status" value="1"/>
</dbReference>
<keyword evidence="3" id="KW-1185">Reference proteome</keyword>
<organism evidence="3 4">
    <name type="scientific">Diaphorina citri</name>
    <name type="common">Asian citrus psyllid</name>
    <dbReference type="NCBI Taxonomy" id="121845"/>
    <lineage>
        <taxon>Eukaryota</taxon>
        <taxon>Metazoa</taxon>
        <taxon>Ecdysozoa</taxon>
        <taxon>Arthropoda</taxon>
        <taxon>Hexapoda</taxon>
        <taxon>Insecta</taxon>
        <taxon>Pterygota</taxon>
        <taxon>Neoptera</taxon>
        <taxon>Paraneoptera</taxon>
        <taxon>Hemiptera</taxon>
        <taxon>Sternorrhyncha</taxon>
        <taxon>Psylloidea</taxon>
        <taxon>Psyllidae</taxon>
        <taxon>Diaphorininae</taxon>
        <taxon>Diaphorina</taxon>
    </lineage>
</organism>
<dbReference type="Pfam" id="PF00095">
    <property type="entry name" value="WAP"/>
    <property type="match status" value="1"/>
</dbReference>
<protein>
    <submittedName>
        <fullName evidence="4">Anosmin-1-like</fullName>
    </submittedName>
</protein>
<feature type="domain" description="WAP" evidence="2">
    <location>
        <begin position="61"/>
        <end position="107"/>
    </location>
</feature>
<dbReference type="GO" id="GO:0009986">
    <property type="term" value="C:cell surface"/>
    <property type="evidence" value="ECO:0007669"/>
    <property type="project" value="TreeGrafter"/>
</dbReference>
<dbReference type="Proteomes" id="UP000079169">
    <property type="component" value="Unplaced"/>
</dbReference>
<dbReference type="STRING" id="121845.A0A1S3DVD0"/>
<dbReference type="RefSeq" id="XP_008487693.1">
    <property type="nucleotide sequence ID" value="XM_008489471.3"/>
</dbReference>
<dbReference type="Gene3D" id="4.10.75.10">
    <property type="entry name" value="Elafin-like"/>
    <property type="match status" value="1"/>
</dbReference>
<feature type="chain" id="PRO_5010229984" evidence="1">
    <location>
        <begin position="24"/>
        <end position="287"/>
    </location>
</feature>
<feature type="signal peptide" evidence="1">
    <location>
        <begin position="1"/>
        <end position="23"/>
    </location>
</feature>
<dbReference type="Gene3D" id="2.60.40.10">
    <property type="entry name" value="Immunoglobulins"/>
    <property type="match status" value="1"/>
</dbReference>
<proteinExistence type="predicted"/>
<evidence type="ECO:0000313" key="3">
    <source>
        <dbReference type="Proteomes" id="UP000079169"/>
    </source>
</evidence>
<dbReference type="PANTHER" id="PTHR14131">
    <property type="entry name" value="ANOSMIN"/>
    <property type="match status" value="1"/>
</dbReference>
<dbReference type="KEGG" id="dci:103524456"/>
<dbReference type="OMA" id="HIANDMS"/>
<dbReference type="InterPro" id="IPR003961">
    <property type="entry name" value="FN3_dom"/>
</dbReference>
<keyword evidence="1" id="KW-0732">Signal</keyword>
<dbReference type="InterPro" id="IPR042447">
    <property type="entry name" value="Anosmin-1"/>
</dbReference>
<dbReference type="GeneID" id="103524456"/>
<dbReference type="PROSITE" id="PS51390">
    <property type="entry name" value="WAP"/>
    <property type="match status" value="1"/>
</dbReference>
<evidence type="ECO:0000313" key="4">
    <source>
        <dbReference type="RefSeq" id="XP_008487693.1"/>
    </source>
</evidence>
<dbReference type="AlphaFoldDB" id="A0A1S3DVD0"/>
<dbReference type="GO" id="GO:0005576">
    <property type="term" value="C:extracellular region"/>
    <property type="evidence" value="ECO:0007669"/>
    <property type="project" value="InterPro"/>
</dbReference>
<dbReference type="InterPro" id="IPR008197">
    <property type="entry name" value="WAP_dom"/>
</dbReference>
<sequence>MAALVKSCGFLVCFVTFVVRCSPRLYDYSDMLLVARCQSKCAPHHHYPAKHSCLKECEESTWTKPGYCSKSMADPDPCMKTCDFDSQCPGTEKCCLGACGTICRPSIIPEILPDLPPIPSKISHHEKNNHSSIVIHWQGSREYPNIFYVIQERHHLGVQFREEKLGDWSPGFVVGKPRLKKKYVFVPGRWYQVRVAAVNIHGSRGFSPPSEAFTMSRQPKPPGVPLNLKFEAVNLVRGKYWVELHWDPPVSELPLNNYIIYWSTFLQPTDSMDHKIKKGLRGDREKS</sequence>
<evidence type="ECO:0000259" key="2">
    <source>
        <dbReference type="PROSITE" id="PS51390"/>
    </source>
</evidence>
<gene>
    <name evidence="4" type="primary">LOC103524456</name>
</gene>
<dbReference type="InterPro" id="IPR013783">
    <property type="entry name" value="Ig-like_fold"/>
</dbReference>
<dbReference type="SUPFAM" id="SSF57256">
    <property type="entry name" value="Elafin-like"/>
    <property type="match status" value="1"/>
</dbReference>
<dbReference type="GO" id="GO:0030414">
    <property type="term" value="F:peptidase inhibitor activity"/>
    <property type="evidence" value="ECO:0007669"/>
    <property type="project" value="InterPro"/>
</dbReference>
<evidence type="ECO:0000256" key="1">
    <source>
        <dbReference type="SAM" id="SignalP"/>
    </source>
</evidence>
<reference evidence="4" key="1">
    <citation type="submission" date="2025-08" db="UniProtKB">
        <authorList>
            <consortium name="RefSeq"/>
        </authorList>
    </citation>
    <scope>IDENTIFICATION</scope>
</reference>
<dbReference type="CDD" id="cd00063">
    <property type="entry name" value="FN3"/>
    <property type="match status" value="1"/>
</dbReference>
<dbReference type="InterPro" id="IPR036645">
    <property type="entry name" value="Elafin-like_sf"/>
</dbReference>
<accession>A0A1S3DVD0</accession>
<dbReference type="SMART" id="SM00217">
    <property type="entry name" value="WAP"/>
    <property type="match status" value="1"/>
</dbReference>
<dbReference type="GO" id="GO:0030182">
    <property type="term" value="P:neuron differentiation"/>
    <property type="evidence" value="ECO:0007669"/>
    <property type="project" value="TreeGrafter"/>
</dbReference>
<dbReference type="PaxDb" id="121845-A0A1S3DVD0"/>